<evidence type="ECO:0008006" key="3">
    <source>
        <dbReference type="Google" id="ProtNLM"/>
    </source>
</evidence>
<dbReference type="AlphaFoldDB" id="A0A6N6NLI8"/>
<name>A0A6N6NLI8_9ACTN</name>
<keyword evidence="2" id="KW-1185">Reference proteome</keyword>
<dbReference type="Gene3D" id="3.40.960.10">
    <property type="entry name" value="VSR Endonuclease"/>
    <property type="match status" value="1"/>
</dbReference>
<evidence type="ECO:0000313" key="1">
    <source>
        <dbReference type="EMBL" id="KAB1640068.1"/>
    </source>
</evidence>
<reference evidence="1 2" key="1">
    <citation type="submission" date="2019-09" db="EMBL/GenBank/DDBJ databases">
        <title>Whole genome shotgun sequencing (WGS) of Ellagibacter isourolithinifaciens DSM 104140(T) and Adlercreutzia muris DSM 29508(T).</title>
        <authorList>
            <person name="Stoll D.A."/>
            <person name="Danylec N."/>
            <person name="Huch M."/>
        </authorList>
    </citation>
    <scope>NUCLEOTIDE SEQUENCE [LARGE SCALE GENOMIC DNA]</scope>
    <source>
        <strain evidence="1 2">DSM 104140</strain>
    </source>
</reference>
<dbReference type="EMBL" id="WAJR01000019">
    <property type="protein sequence ID" value="KAB1640068.1"/>
    <property type="molecule type" value="Genomic_DNA"/>
</dbReference>
<proteinExistence type="predicted"/>
<gene>
    <name evidence="1" type="ORF">F8C90_07695</name>
</gene>
<accession>A0A6N6NLI8</accession>
<sequence>MGDDVYACSPAFAFTRSAVELDFAELVLLGYEITGSYRLDSNSEQGFFSAPPLVSHSALVSVSSQGNLLGANKAENALRFVSSGSASPMESALAMLLSMPKAKGGYGLPSPQLNAAVEVPKGDWRVAYGRQFRCDLLWPTASLCVEYDSDMFHTGSQKIAHDARRRNALSSLGFTVITATKSQVTSIPGLDQLAYQVAKGLGVRLRMERVNRKAQRALLDCAVGGSRSSRQASRISQ</sequence>
<protein>
    <recommendedName>
        <fullName evidence="3">DUF559 domain-containing protein</fullName>
    </recommendedName>
</protein>
<comment type="caution">
    <text evidence="1">The sequence shown here is derived from an EMBL/GenBank/DDBJ whole genome shotgun (WGS) entry which is preliminary data.</text>
</comment>
<evidence type="ECO:0000313" key="2">
    <source>
        <dbReference type="Proteomes" id="UP000468668"/>
    </source>
</evidence>
<organism evidence="1 2">
    <name type="scientific">Ellagibacter isourolithinifaciens</name>
    <dbReference type="NCBI Taxonomy" id="2137581"/>
    <lineage>
        <taxon>Bacteria</taxon>
        <taxon>Bacillati</taxon>
        <taxon>Actinomycetota</taxon>
        <taxon>Coriobacteriia</taxon>
        <taxon>Eggerthellales</taxon>
        <taxon>Eggerthellaceae</taxon>
        <taxon>Ellagibacter</taxon>
    </lineage>
</organism>
<dbReference type="Proteomes" id="UP000468668">
    <property type="component" value="Unassembled WGS sequence"/>
</dbReference>